<keyword evidence="2" id="KW-1185">Reference proteome</keyword>
<dbReference type="GO" id="GO:0034551">
    <property type="term" value="P:mitochondrial respiratory chain complex III assembly"/>
    <property type="evidence" value="ECO:0007669"/>
    <property type="project" value="TreeGrafter"/>
</dbReference>
<dbReference type="HOGENOM" id="CLU_138679_1_0_1"/>
<dbReference type="Proteomes" id="UP000016923">
    <property type="component" value="Unassembled WGS sequence"/>
</dbReference>
<dbReference type="PANTHER" id="PTHR28250">
    <property type="entry name" value="CYTOCHROME B PRE-MRNA-PROCESSING PROTEIN 6"/>
    <property type="match status" value="1"/>
</dbReference>
<organism evidence="1 2">
    <name type="scientific">Ophiostoma piceae (strain UAMH 11346)</name>
    <name type="common">Sap stain fungus</name>
    <dbReference type="NCBI Taxonomy" id="1262450"/>
    <lineage>
        <taxon>Eukaryota</taxon>
        <taxon>Fungi</taxon>
        <taxon>Dikarya</taxon>
        <taxon>Ascomycota</taxon>
        <taxon>Pezizomycotina</taxon>
        <taxon>Sordariomycetes</taxon>
        <taxon>Sordariomycetidae</taxon>
        <taxon>Ophiostomatales</taxon>
        <taxon>Ophiostomataceae</taxon>
        <taxon>Ophiostoma</taxon>
    </lineage>
</organism>
<proteinExistence type="predicted"/>
<reference evidence="1 2" key="1">
    <citation type="journal article" date="2013" name="BMC Genomics">
        <title>The genome and transcriptome of the pine saprophyte Ophiostoma piceae, and a comparison with the bark beetle-associated pine pathogen Grosmannia clavigera.</title>
        <authorList>
            <person name="Haridas S."/>
            <person name="Wang Y."/>
            <person name="Lim L."/>
            <person name="Massoumi Alamouti S."/>
            <person name="Jackman S."/>
            <person name="Docking R."/>
            <person name="Robertson G."/>
            <person name="Birol I."/>
            <person name="Bohlmann J."/>
            <person name="Breuil C."/>
        </authorList>
    </citation>
    <scope>NUCLEOTIDE SEQUENCE [LARGE SCALE GENOMIC DNA]</scope>
    <source>
        <strain evidence="1 2">UAMH 11346</strain>
    </source>
</reference>
<dbReference type="VEuPathDB" id="FungiDB:F503_01393"/>
<dbReference type="OMA" id="LKHWPTD"/>
<dbReference type="InterPro" id="IPR037653">
    <property type="entry name" value="Cbp6"/>
</dbReference>
<dbReference type="EMBL" id="KE148161">
    <property type="protein sequence ID" value="EPE04389.1"/>
    <property type="molecule type" value="Genomic_DNA"/>
</dbReference>
<dbReference type="GO" id="GO:0061671">
    <property type="term" value="C:Cbp3p-Cbp6 complex"/>
    <property type="evidence" value="ECO:0007669"/>
    <property type="project" value="InterPro"/>
</dbReference>
<dbReference type="GO" id="GO:0043022">
    <property type="term" value="F:ribosome binding"/>
    <property type="evidence" value="ECO:0007669"/>
    <property type="project" value="InterPro"/>
</dbReference>
<dbReference type="STRING" id="1262450.S3BSZ3"/>
<accession>S3BSZ3</accession>
<name>S3BSZ3_OPHP1</name>
<dbReference type="OrthoDB" id="2107880at2759"/>
<dbReference type="PANTHER" id="PTHR28250:SF1">
    <property type="entry name" value="CYTOCHROME B PRE-MRNA-PROCESSING PROTEIN 6"/>
    <property type="match status" value="1"/>
</dbReference>
<dbReference type="AlphaFoldDB" id="S3BSZ3"/>
<dbReference type="Pfam" id="PF20180">
    <property type="entry name" value="UQCC2_CBP6"/>
    <property type="match status" value="1"/>
</dbReference>
<protein>
    <submittedName>
        <fullName evidence="1">Uncharacterized protein</fullName>
    </submittedName>
</protein>
<gene>
    <name evidence="1" type="ORF">F503_01393</name>
</gene>
<evidence type="ECO:0000313" key="2">
    <source>
        <dbReference type="Proteomes" id="UP000016923"/>
    </source>
</evidence>
<evidence type="ECO:0000313" key="1">
    <source>
        <dbReference type="EMBL" id="EPE04389.1"/>
    </source>
</evidence>
<sequence length="138" mass="15700">MSLRSIVTKQYKAVFARWPKDQLRELKLQELLSEHLDDRLNGRLAWTTPTTAAAIEKATGKALTPVAATDLAQLKQVNALLSLLDDRYMKANRVTGGLMTPRSNPTYYQDIITELEEAPKRSFFGRVQKKLQGMFRFS</sequence>
<dbReference type="eggNOG" id="ENOG502S71Q">
    <property type="taxonomic scope" value="Eukaryota"/>
</dbReference>